<name>A0ABQ6FGU1_9CHLR</name>
<proteinExistence type="predicted"/>
<evidence type="ECO:0000313" key="1">
    <source>
        <dbReference type="EMBL" id="GLV53150.1"/>
    </source>
</evidence>
<protein>
    <submittedName>
        <fullName evidence="2">Uncharacterized protein</fullName>
    </submittedName>
</protein>
<sequence>MLAYGFQQAAFPLSMGFAFPHHLVAKRGMEKIGMASLNDKADHGAVSSFYHIKQQDFTA</sequence>
<dbReference type="Proteomes" id="UP001344906">
    <property type="component" value="Unassembled WGS sequence"/>
</dbReference>
<dbReference type="EMBL" id="BSRI01000001">
    <property type="protein sequence ID" value="GLV53150.1"/>
    <property type="molecule type" value="Genomic_DNA"/>
</dbReference>
<reference evidence="2 3" key="1">
    <citation type="submission" date="2023-02" db="EMBL/GenBank/DDBJ databases">
        <title>Dictyobacter halimunensis sp. nov., a new member of the class Ktedonobacteria from forest soil in a geothermal area.</title>
        <authorList>
            <person name="Rachmania M.K."/>
            <person name="Ningsih F."/>
            <person name="Sakai Y."/>
            <person name="Yabe S."/>
            <person name="Yokota A."/>
            <person name="Sjamsuridzal W."/>
        </authorList>
    </citation>
    <scope>NUCLEOTIDE SEQUENCE [LARGE SCALE GENOMIC DNA]</scope>
    <source>
        <strain evidence="2 3">S3.2.2.5</strain>
    </source>
</reference>
<evidence type="ECO:0000313" key="3">
    <source>
        <dbReference type="Proteomes" id="UP001344906"/>
    </source>
</evidence>
<accession>A0ABQ6FGU1</accession>
<organism evidence="2 3">
    <name type="scientific">Dictyobacter halimunensis</name>
    <dbReference type="NCBI Taxonomy" id="3026934"/>
    <lineage>
        <taxon>Bacteria</taxon>
        <taxon>Bacillati</taxon>
        <taxon>Chloroflexota</taxon>
        <taxon>Ktedonobacteria</taxon>
        <taxon>Ktedonobacterales</taxon>
        <taxon>Dictyobacteraceae</taxon>
        <taxon>Dictyobacter</taxon>
    </lineage>
</organism>
<keyword evidence="3" id="KW-1185">Reference proteome</keyword>
<gene>
    <name evidence="1" type="ORF">KDH_00050</name>
    <name evidence="2" type="ORF">KDH_00280</name>
</gene>
<comment type="caution">
    <text evidence="2">The sequence shown here is derived from an EMBL/GenBank/DDBJ whole genome shotgun (WGS) entry which is preliminary data.</text>
</comment>
<dbReference type="EMBL" id="BSRI01000001">
    <property type="protein sequence ID" value="GLV53173.1"/>
    <property type="molecule type" value="Genomic_DNA"/>
</dbReference>
<evidence type="ECO:0000313" key="2">
    <source>
        <dbReference type="EMBL" id="GLV53173.1"/>
    </source>
</evidence>